<proteinExistence type="predicted"/>
<organism evidence="1 2">
    <name type="scientific">Solanum commersonii</name>
    <name type="common">Commerson's wild potato</name>
    <name type="synonym">Commerson's nightshade</name>
    <dbReference type="NCBI Taxonomy" id="4109"/>
    <lineage>
        <taxon>Eukaryota</taxon>
        <taxon>Viridiplantae</taxon>
        <taxon>Streptophyta</taxon>
        <taxon>Embryophyta</taxon>
        <taxon>Tracheophyta</taxon>
        <taxon>Spermatophyta</taxon>
        <taxon>Magnoliopsida</taxon>
        <taxon>eudicotyledons</taxon>
        <taxon>Gunneridae</taxon>
        <taxon>Pentapetalae</taxon>
        <taxon>asterids</taxon>
        <taxon>lamiids</taxon>
        <taxon>Solanales</taxon>
        <taxon>Solanaceae</taxon>
        <taxon>Solanoideae</taxon>
        <taxon>Solaneae</taxon>
        <taxon>Solanum</taxon>
    </lineage>
</organism>
<evidence type="ECO:0000313" key="2">
    <source>
        <dbReference type="Proteomes" id="UP000824120"/>
    </source>
</evidence>
<dbReference type="Proteomes" id="UP000824120">
    <property type="component" value="Chromosome 6"/>
</dbReference>
<gene>
    <name evidence="1" type="ORF">H5410_031534</name>
</gene>
<reference evidence="1 2" key="1">
    <citation type="submission" date="2020-09" db="EMBL/GenBank/DDBJ databases">
        <title>De no assembly of potato wild relative species, Solanum commersonii.</title>
        <authorList>
            <person name="Cho K."/>
        </authorList>
    </citation>
    <scope>NUCLEOTIDE SEQUENCE [LARGE SCALE GENOMIC DNA]</scope>
    <source>
        <strain evidence="1">LZ3.2</strain>
        <tissue evidence="1">Leaf</tissue>
    </source>
</reference>
<dbReference type="EMBL" id="JACXVP010000006">
    <property type="protein sequence ID" value="KAG5600164.1"/>
    <property type="molecule type" value="Genomic_DNA"/>
</dbReference>
<dbReference type="AlphaFoldDB" id="A0A9J5YM07"/>
<sequence>MNRCEYNSVVLLILSPKLLLDSRAFSSVLLKLLDDVDLREMLSISWNVGKHFAVSSRSPRRTLLITPSKSYVVDVVAFSNCRMLVEEFS</sequence>
<name>A0A9J5YM07_SOLCO</name>
<keyword evidence="2" id="KW-1185">Reference proteome</keyword>
<comment type="caution">
    <text evidence="1">The sequence shown here is derived from an EMBL/GenBank/DDBJ whole genome shotgun (WGS) entry which is preliminary data.</text>
</comment>
<protein>
    <submittedName>
        <fullName evidence="1">Uncharacterized protein</fullName>
    </submittedName>
</protein>
<evidence type="ECO:0000313" key="1">
    <source>
        <dbReference type="EMBL" id="KAG5600164.1"/>
    </source>
</evidence>
<accession>A0A9J5YM07</accession>